<evidence type="ECO:0008006" key="4">
    <source>
        <dbReference type="Google" id="ProtNLM"/>
    </source>
</evidence>
<dbReference type="EMBL" id="JAUSVM010000001">
    <property type="protein sequence ID" value="MDQ0426271.1"/>
    <property type="molecule type" value="Genomic_DNA"/>
</dbReference>
<reference evidence="2 3" key="1">
    <citation type="submission" date="2023-07" db="EMBL/GenBank/DDBJ databases">
        <title>Sequencing the genomes of 1000 actinobacteria strains.</title>
        <authorList>
            <person name="Klenk H.-P."/>
        </authorList>
    </citation>
    <scope>NUCLEOTIDE SEQUENCE [LARGE SCALE GENOMIC DNA]</scope>
    <source>
        <strain evidence="2 3">DSM 14785</strain>
    </source>
</reference>
<accession>A0ABU0GLN5</accession>
<dbReference type="RefSeq" id="WP_046528950.1">
    <property type="nucleotide sequence ID" value="NZ_JAGIBB010000006.1"/>
</dbReference>
<name>A0ABU0GLN5_9CELL</name>
<protein>
    <recommendedName>
        <fullName evidence="4">Small multidrug efflux protein</fullName>
    </recommendedName>
</protein>
<feature type="transmembrane region" description="Helical" evidence="1">
    <location>
        <begin position="51"/>
        <end position="76"/>
    </location>
</feature>
<feature type="transmembrane region" description="Helical" evidence="1">
    <location>
        <begin position="103"/>
        <end position="130"/>
    </location>
</feature>
<gene>
    <name evidence="2" type="ORF">JO380_002652</name>
</gene>
<evidence type="ECO:0000313" key="3">
    <source>
        <dbReference type="Proteomes" id="UP001240250"/>
    </source>
</evidence>
<proteinExistence type="predicted"/>
<feature type="transmembrane region" description="Helical" evidence="1">
    <location>
        <begin position="136"/>
        <end position="161"/>
    </location>
</feature>
<keyword evidence="3" id="KW-1185">Reference proteome</keyword>
<keyword evidence="1" id="KW-0472">Membrane</keyword>
<feature type="transmembrane region" description="Helical" evidence="1">
    <location>
        <begin position="20"/>
        <end position="39"/>
    </location>
</feature>
<organism evidence="2 3">
    <name type="scientific">Cellulomonas iranensis</name>
    <dbReference type="NCBI Taxonomy" id="76862"/>
    <lineage>
        <taxon>Bacteria</taxon>
        <taxon>Bacillati</taxon>
        <taxon>Actinomycetota</taxon>
        <taxon>Actinomycetes</taxon>
        <taxon>Micrococcales</taxon>
        <taxon>Cellulomonadaceae</taxon>
        <taxon>Cellulomonas</taxon>
    </lineage>
</organism>
<evidence type="ECO:0000256" key="1">
    <source>
        <dbReference type="SAM" id="Phobius"/>
    </source>
</evidence>
<sequence length="162" mass="16807">MFDNGIHTTLSELVAGLDPVLQFLAIMAIGLVPFLESYVGALVGTVTGVPVVLATGAAVLGNLVAVVVAVVAGGAARRRWRANRTERPVSARRQKVVERVDRFGVPVASLLAPLVLAISLTAFIMVTAGLDRRQVLVWQSVAVVAWGALFALIGTGALAALG</sequence>
<comment type="caution">
    <text evidence="2">The sequence shown here is derived from an EMBL/GenBank/DDBJ whole genome shotgun (WGS) entry which is preliminary data.</text>
</comment>
<evidence type="ECO:0000313" key="2">
    <source>
        <dbReference type="EMBL" id="MDQ0426271.1"/>
    </source>
</evidence>
<keyword evidence="1" id="KW-0812">Transmembrane</keyword>
<dbReference type="Proteomes" id="UP001240250">
    <property type="component" value="Unassembled WGS sequence"/>
</dbReference>
<keyword evidence="1" id="KW-1133">Transmembrane helix</keyword>